<evidence type="ECO:0000313" key="2">
    <source>
        <dbReference type="EMBL" id="MDT2810366.1"/>
    </source>
</evidence>
<dbReference type="Proteomes" id="UP001256711">
    <property type="component" value="Unassembled WGS sequence"/>
</dbReference>
<protein>
    <submittedName>
        <fullName evidence="2">Uncharacterized protein</fullName>
    </submittedName>
</protein>
<evidence type="ECO:0000313" key="3">
    <source>
        <dbReference type="Proteomes" id="UP001256711"/>
    </source>
</evidence>
<name>A0AAW8U0B0_9ENTE</name>
<feature type="transmembrane region" description="Helical" evidence="1">
    <location>
        <begin position="65"/>
        <end position="84"/>
    </location>
</feature>
<dbReference type="GeneID" id="78364720"/>
<sequence length="140" mass="16148">MLLAAYRSILVVNLIISTGFTFGEAQSYYFGFYPWAYYVHLVLLVLFNGLLIYNAKRNHILTSRFLFAVVYSLICFISLEIILHGDDIATLATQKSHQIYWFIAEVLLCAMLIKNDFRLQIAFGRRLPTGDAPMKKKSKR</sequence>
<dbReference type="AlphaFoldDB" id="A0AAW8U0B0"/>
<evidence type="ECO:0000256" key="1">
    <source>
        <dbReference type="SAM" id="Phobius"/>
    </source>
</evidence>
<gene>
    <name evidence="2" type="ORF">P7H43_07710</name>
</gene>
<feature type="transmembrane region" description="Helical" evidence="1">
    <location>
        <begin position="99"/>
        <end position="117"/>
    </location>
</feature>
<keyword evidence="1" id="KW-1133">Transmembrane helix</keyword>
<proteinExistence type="predicted"/>
<dbReference type="EMBL" id="JARQBJ010000003">
    <property type="protein sequence ID" value="MDT2810366.1"/>
    <property type="molecule type" value="Genomic_DNA"/>
</dbReference>
<feature type="transmembrane region" description="Helical" evidence="1">
    <location>
        <begin position="35"/>
        <end position="53"/>
    </location>
</feature>
<accession>A0AAW8U0B0</accession>
<keyword evidence="1" id="KW-0472">Membrane</keyword>
<keyword evidence="1" id="KW-0812">Transmembrane</keyword>
<dbReference type="RefSeq" id="WP_010754695.1">
    <property type="nucleotide sequence ID" value="NZ_CABJBY010000001.1"/>
</dbReference>
<reference evidence="2" key="1">
    <citation type="submission" date="2023-03" db="EMBL/GenBank/DDBJ databases">
        <authorList>
            <person name="Shen W."/>
            <person name="Cai J."/>
        </authorList>
    </citation>
    <scope>NUCLEOTIDE SEQUENCE</scope>
    <source>
        <strain evidence="2">B226-2</strain>
    </source>
</reference>
<organism evidence="2 3">
    <name type="scientific">Enterococcus asini</name>
    <dbReference type="NCBI Taxonomy" id="57732"/>
    <lineage>
        <taxon>Bacteria</taxon>
        <taxon>Bacillati</taxon>
        <taxon>Bacillota</taxon>
        <taxon>Bacilli</taxon>
        <taxon>Lactobacillales</taxon>
        <taxon>Enterococcaceae</taxon>
        <taxon>Enterococcus</taxon>
    </lineage>
</organism>
<comment type="caution">
    <text evidence="2">The sequence shown here is derived from an EMBL/GenBank/DDBJ whole genome shotgun (WGS) entry which is preliminary data.</text>
</comment>